<dbReference type="Proteomes" id="UP000198859">
    <property type="component" value="Chromosome I"/>
</dbReference>
<gene>
    <name evidence="2" type="ORF">SAMN04488570_1733</name>
</gene>
<protein>
    <submittedName>
        <fullName evidence="2">Uncharacterized protein</fullName>
    </submittedName>
</protein>
<organism evidence="2 3">
    <name type="scientific">Nocardioides scoriae</name>
    <dbReference type="NCBI Taxonomy" id="642780"/>
    <lineage>
        <taxon>Bacteria</taxon>
        <taxon>Bacillati</taxon>
        <taxon>Actinomycetota</taxon>
        <taxon>Actinomycetes</taxon>
        <taxon>Propionibacteriales</taxon>
        <taxon>Nocardioidaceae</taxon>
        <taxon>Nocardioides</taxon>
    </lineage>
</organism>
<feature type="compositionally biased region" description="Low complexity" evidence="1">
    <location>
        <begin position="71"/>
        <end position="88"/>
    </location>
</feature>
<feature type="region of interest" description="Disordered" evidence="1">
    <location>
        <begin position="45"/>
        <end position="193"/>
    </location>
</feature>
<evidence type="ECO:0000313" key="3">
    <source>
        <dbReference type="Proteomes" id="UP000198859"/>
    </source>
</evidence>
<reference evidence="3" key="1">
    <citation type="submission" date="2016-10" db="EMBL/GenBank/DDBJ databases">
        <authorList>
            <person name="Varghese N."/>
            <person name="Submissions S."/>
        </authorList>
    </citation>
    <scope>NUCLEOTIDE SEQUENCE [LARGE SCALE GENOMIC DNA]</scope>
    <source>
        <strain evidence="3">DSM 22127</strain>
    </source>
</reference>
<dbReference type="EMBL" id="LT629757">
    <property type="protein sequence ID" value="SDS37205.1"/>
    <property type="molecule type" value="Genomic_DNA"/>
</dbReference>
<dbReference type="RefSeq" id="WP_091728476.1">
    <property type="nucleotide sequence ID" value="NZ_LT629757.1"/>
</dbReference>
<evidence type="ECO:0000256" key="1">
    <source>
        <dbReference type="SAM" id="MobiDB-lite"/>
    </source>
</evidence>
<dbReference type="AlphaFoldDB" id="A0A1H1RND2"/>
<name>A0A1H1RND2_9ACTN</name>
<sequence length="193" mass="19193">MSSLVGTLVRGTISTAYGAARHPVSTATQAVGLAHSAVRLGLGVVHGRIPGGEPASTPRPPAQRPDQPGQASPSGSEPAATTATTAPSRLEDGTPIPTPAEVAVRATGPLPGAPGEAFATEPKVASRDVAHGGSATGDREAVEGFLEDMEAGEPESPIDAIGSTTGTPEPGEEAAVLSEAETLQRGAERNPGE</sequence>
<keyword evidence="3" id="KW-1185">Reference proteome</keyword>
<evidence type="ECO:0000313" key="2">
    <source>
        <dbReference type="EMBL" id="SDS37205.1"/>
    </source>
</evidence>
<accession>A0A1H1RND2</accession>
<proteinExistence type="predicted"/>
<dbReference type="STRING" id="642780.SAMN04488570_1733"/>
<dbReference type="OrthoDB" id="9833033at2"/>